<dbReference type="Pfam" id="PF02225">
    <property type="entry name" value="PA"/>
    <property type="match status" value="1"/>
</dbReference>
<evidence type="ECO:0000256" key="3">
    <source>
        <dbReference type="ARBA" id="ARBA00006006"/>
    </source>
</evidence>
<dbReference type="Pfam" id="PF02128">
    <property type="entry name" value="Peptidase_M36"/>
    <property type="match status" value="1"/>
</dbReference>
<dbReference type="AlphaFoldDB" id="A0A7W9SXR5"/>
<evidence type="ECO:0000256" key="5">
    <source>
        <dbReference type="ARBA" id="ARBA00022670"/>
    </source>
</evidence>
<keyword evidence="7 12" id="KW-0732">Signal</keyword>
<keyword evidence="11" id="KW-0865">Zymogen</keyword>
<dbReference type="NCBIfam" id="NF038113">
    <property type="entry name" value="T9SSA_dep_M36"/>
    <property type="match status" value="1"/>
</dbReference>
<keyword evidence="17" id="KW-1185">Reference proteome</keyword>
<comment type="cofactor">
    <cofactor evidence="1">
        <name>Zn(2+)</name>
        <dbReference type="ChEBI" id="CHEBI:29105"/>
    </cofactor>
</comment>
<dbReference type="NCBIfam" id="TIGR04183">
    <property type="entry name" value="Por_Secre_tail"/>
    <property type="match status" value="1"/>
</dbReference>
<dbReference type="InterPro" id="IPR027268">
    <property type="entry name" value="Peptidase_M4/M1_CTD_sf"/>
</dbReference>
<dbReference type="Gene3D" id="3.10.170.10">
    <property type="match status" value="1"/>
</dbReference>
<reference evidence="16 17" key="1">
    <citation type="submission" date="2020-08" db="EMBL/GenBank/DDBJ databases">
        <title>Genomic Encyclopedia of Type Strains, Phase IV (KMG-IV): sequencing the most valuable type-strain genomes for metagenomic binning, comparative biology and taxonomic classification.</title>
        <authorList>
            <person name="Goeker M."/>
        </authorList>
    </citation>
    <scope>NUCLEOTIDE SEQUENCE [LARGE SCALE GENOMIC DNA]</scope>
    <source>
        <strain evidence="16 17">DSM 26718</strain>
    </source>
</reference>
<comment type="caution">
    <text evidence="16">The sequence shown here is derived from an EMBL/GenBank/DDBJ whole genome shotgun (WGS) entry which is preliminary data.</text>
</comment>
<evidence type="ECO:0000259" key="14">
    <source>
        <dbReference type="Pfam" id="PF07504"/>
    </source>
</evidence>
<keyword evidence="6" id="KW-0479">Metal-binding</keyword>
<sequence>MKSTFTPSARALAAAALLAVPGLAAAQSSVLLDQARNALKARTSAFGLKTTDVADPVVTNSFTDEHNGITHVYFRQRYQGVEIYNAVADVHLNAAGKVATLHSSFVANTAAQARPATPGLTAEQAVSAAARALSLPSPQGLQVEKAGTPAAGLEFSTGGISLETIPVKLMYLPMPTGELRLVWDVTIYPKHARNYWSVRVDASTGALLDQHDLVINEPFTLAPLTEPMALASTPSPAPAARPTAGNSYNVWPITVESPNHGARQVVTDPADPAVSPYGWHDVDGKPGADSLRTAGNNVYAYEDRNNRNNGTTELWRGGYAPKGGPNQIFDAPFSNAVTAAPNANLDAAIINLFYWNNMMHDVMARKGFNEASGNFQATNYSGQGRGGDAVFAEAQDAIIANSVSLNNANFSTPAEGRNPRMQMYLWDQNITTASVTAPASLAGPIAAAEGVFTRRLSRSGPITGNLVLVNDGTATPTFGCATYTNADAVKGNIALVDRGDCIFAVKVQQAQAAGARMVVIINNNATQGAVSFGAAADTVGIRIPGVMISQADGNKLKTALQAGTAVTFSASGITNYRDGDFDNGIIAHEYGHGISTRLTGGASAPNCLRSAEQMGEGWSDFFGLWMTTKPTDTESMARGIGTYAKFQEISGPGIRPTRYSTNMTTNPSTYAYVGKTVNGSEYTAEHAIGYVWASMLWDLNWALINKYGYNADLRGSTGGNNIALQLVMDGLKLQACNPGFVDGRNAILKADSLNNKAANSALIWRVFARRGLGFSAKQGSSNLLNDQTAAFDLPSTVTSSRQALSEKLLEVAPNPANGQVRVRTQISSATPVQVELVSILGQRVRVQQVAAARLLDGVNIDTADLAGGVYVVRLTTSEGTITKKVVVQH</sequence>
<feature type="signal peptide" evidence="12">
    <location>
        <begin position="1"/>
        <end position="26"/>
    </location>
</feature>
<dbReference type="SUPFAM" id="SSF55486">
    <property type="entry name" value="Metalloproteases ('zincins'), catalytic domain"/>
    <property type="match status" value="1"/>
</dbReference>
<comment type="subcellular location">
    <subcellularLocation>
        <location evidence="2">Secreted</location>
    </subcellularLocation>
</comment>
<accession>A0A7W9SXR5</accession>
<proteinExistence type="inferred from homology"/>
<keyword evidence="5" id="KW-0645">Protease</keyword>
<evidence type="ECO:0000256" key="12">
    <source>
        <dbReference type="SAM" id="SignalP"/>
    </source>
</evidence>
<dbReference type="GO" id="GO:0005615">
    <property type="term" value="C:extracellular space"/>
    <property type="evidence" value="ECO:0007669"/>
    <property type="project" value="InterPro"/>
</dbReference>
<dbReference type="RefSeq" id="WP_183401942.1">
    <property type="nucleotide sequence ID" value="NZ_JACHGG010000001.1"/>
</dbReference>
<evidence type="ECO:0000256" key="1">
    <source>
        <dbReference type="ARBA" id="ARBA00001947"/>
    </source>
</evidence>
<dbReference type="InterPro" id="IPR026444">
    <property type="entry name" value="Secre_tail"/>
</dbReference>
<keyword evidence="10" id="KW-0482">Metalloprotease</keyword>
<dbReference type="Gene3D" id="1.10.390.10">
    <property type="entry name" value="Neutral Protease Domain 2"/>
    <property type="match status" value="1"/>
</dbReference>
<evidence type="ECO:0000259" key="13">
    <source>
        <dbReference type="Pfam" id="PF02225"/>
    </source>
</evidence>
<evidence type="ECO:0000313" key="16">
    <source>
        <dbReference type="EMBL" id="MBB6057867.1"/>
    </source>
</evidence>
<dbReference type="InterPro" id="IPR001842">
    <property type="entry name" value="Peptidase_M36"/>
</dbReference>
<dbReference type="Pfam" id="PF07504">
    <property type="entry name" value="FTP"/>
    <property type="match status" value="1"/>
</dbReference>
<dbReference type="InterPro" id="IPR050371">
    <property type="entry name" value="Fungal_virulence_M36"/>
</dbReference>
<dbReference type="CDD" id="cd04818">
    <property type="entry name" value="PA_subtilisin_1"/>
    <property type="match status" value="1"/>
</dbReference>
<evidence type="ECO:0000313" key="17">
    <source>
        <dbReference type="Proteomes" id="UP000532746"/>
    </source>
</evidence>
<gene>
    <name evidence="16" type="ORF">HNQ93_000697</name>
</gene>
<evidence type="ECO:0000256" key="8">
    <source>
        <dbReference type="ARBA" id="ARBA00022801"/>
    </source>
</evidence>
<feature type="domain" description="FTP" evidence="14">
    <location>
        <begin position="57"/>
        <end position="105"/>
    </location>
</feature>
<dbReference type="GO" id="GO:0004222">
    <property type="term" value="F:metalloendopeptidase activity"/>
    <property type="evidence" value="ECO:0007669"/>
    <property type="project" value="InterPro"/>
</dbReference>
<organism evidence="16 17">
    <name type="scientific">Hymenobacter luteus</name>
    <dbReference type="NCBI Taxonomy" id="1411122"/>
    <lineage>
        <taxon>Bacteria</taxon>
        <taxon>Pseudomonadati</taxon>
        <taxon>Bacteroidota</taxon>
        <taxon>Cytophagia</taxon>
        <taxon>Cytophagales</taxon>
        <taxon>Hymenobacteraceae</taxon>
        <taxon>Hymenobacter</taxon>
    </lineage>
</organism>
<keyword evidence="4" id="KW-0964">Secreted</keyword>
<dbReference type="Pfam" id="PF18962">
    <property type="entry name" value="Por_Secre_tail"/>
    <property type="match status" value="1"/>
</dbReference>
<feature type="chain" id="PRO_5030710168" description="T9SS type A sorting domain-containing protein" evidence="12">
    <location>
        <begin position="27"/>
        <end position="889"/>
    </location>
</feature>
<feature type="domain" description="PA" evidence="13">
    <location>
        <begin position="463"/>
        <end position="556"/>
    </location>
</feature>
<evidence type="ECO:0000256" key="11">
    <source>
        <dbReference type="ARBA" id="ARBA00023145"/>
    </source>
</evidence>
<evidence type="ECO:0000256" key="6">
    <source>
        <dbReference type="ARBA" id="ARBA00022723"/>
    </source>
</evidence>
<evidence type="ECO:0000256" key="9">
    <source>
        <dbReference type="ARBA" id="ARBA00022833"/>
    </source>
</evidence>
<dbReference type="EMBL" id="JACHGG010000001">
    <property type="protein sequence ID" value="MBB6057867.1"/>
    <property type="molecule type" value="Genomic_DNA"/>
</dbReference>
<dbReference type="Proteomes" id="UP000532746">
    <property type="component" value="Unassembled WGS sequence"/>
</dbReference>
<evidence type="ECO:0000256" key="7">
    <source>
        <dbReference type="ARBA" id="ARBA00022729"/>
    </source>
</evidence>
<keyword evidence="9" id="KW-0862">Zinc</keyword>
<evidence type="ECO:0000259" key="15">
    <source>
        <dbReference type="Pfam" id="PF18962"/>
    </source>
</evidence>
<dbReference type="InterPro" id="IPR046450">
    <property type="entry name" value="PA_dom_sf"/>
</dbReference>
<evidence type="ECO:0008006" key="18">
    <source>
        <dbReference type="Google" id="ProtNLM"/>
    </source>
</evidence>
<dbReference type="GO" id="GO:0008270">
    <property type="term" value="F:zinc ion binding"/>
    <property type="evidence" value="ECO:0007669"/>
    <property type="project" value="InterPro"/>
</dbReference>
<dbReference type="Gene3D" id="3.50.30.30">
    <property type="match status" value="1"/>
</dbReference>
<dbReference type="InterPro" id="IPR011096">
    <property type="entry name" value="FTP_domain"/>
</dbReference>
<dbReference type="GO" id="GO:0006508">
    <property type="term" value="P:proteolysis"/>
    <property type="evidence" value="ECO:0007669"/>
    <property type="project" value="UniProtKB-KW"/>
</dbReference>
<evidence type="ECO:0000256" key="4">
    <source>
        <dbReference type="ARBA" id="ARBA00022525"/>
    </source>
</evidence>
<dbReference type="SUPFAM" id="SSF52025">
    <property type="entry name" value="PA domain"/>
    <property type="match status" value="1"/>
</dbReference>
<feature type="domain" description="Secretion system C-terminal sorting" evidence="15">
    <location>
        <begin position="813"/>
        <end position="887"/>
    </location>
</feature>
<dbReference type="Gene3D" id="3.10.450.490">
    <property type="match status" value="1"/>
</dbReference>
<evidence type="ECO:0000256" key="2">
    <source>
        <dbReference type="ARBA" id="ARBA00004613"/>
    </source>
</evidence>
<name>A0A7W9SXR5_9BACT</name>
<dbReference type="CDD" id="cd09596">
    <property type="entry name" value="M36"/>
    <property type="match status" value="1"/>
</dbReference>
<dbReference type="PANTHER" id="PTHR33478">
    <property type="entry name" value="EXTRACELLULAR METALLOPROTEINASE MEP"/>
    <property type="match status" value="1"/>
</dbReference>
<protein>
    <recommendedName>
        <fullName evidence="18">T9SS type A sorting domain-containing protein</fullName>
    </recommendedName>
</protein>
<comment type="similarity">
    <text evidence="3">Belongs to the peptidase M36 family.</text>
</comment>
<evidence type="ECO:0000256" key="10">
    <source>
        <dbReference type="ARBA" id="ARBA00023049"/>
    </source>
</evidence>
<dbReference type="PANTHER" id="PTHR33478:SF1">
    <property type="entry name" value="EXTRACELLULAR METALLOPROTEINASE MEP"/>
    <property type="match status" value="1"/>
</dbReference>
<dbReference type="InterPro" id="IPR003137">
    <property type="entry name" value="PA_domain"/>
</dbReference>
<keyword evidence="8" id="KW-0378">Hydrolase</keyword>